<dbReference type="GO" id="GO:0009279">
    <property type="term" value="C:cell outer membrane"/>
    <property type="evidence" value="ECO:0007669"/>
    <property type="project" value="UniProtKB-SubCell"/>
</dbReference>
<name>A0A847SB68_9NEIS</name>
<protein>
    <recommendedName>
        <fullName evidence="6">LPS-assembly lipoprotein LptE</fullName>
    </recommendedName>
</protein>
<comment type="subunit">
    <text evidence="6">Component of the lipopolysaccharide transport and assembly complex. Interacts with LptD.</text>
</comment>
<keyword evidence="2 6" id="KW-0472">Membrane</keyword>
<evidence type="ECO:0000256" key="4">
    <source>
        <dbReference type="ARBA" id="ARBA00023237"/>
    </source>
</evidence>
<comment type="caution">
    <text evidence="7">The sequence shown here is derived from an EMBL/GenBank/DDBJ whole genome shotgun (WGS) entry which is preliminary data.</text>
</comment>
<dbReference type="AlphaFoldDB" id="A0A847SB68"/>
<dbReference type="PANTHER" id="PTHR38098:SF1">
    <property type="entry name" value="LPS-ASSEMBLY LIPOPROTEIN LPTE"/>
    <property type="match status" value="1"/>
</dbReference>
<evidence type="ECO:0000256" key="3">
    <source>
        <dbReference type="ARBA" id="ARBA00023139"/>
    </source>
</evidence>
<dbReference type="HAMAP" id="MF_01186">
    <property type="entry name" value="LPS_assembly_LptE"/>
    <property type="match status" value="1"/>
</dbReference>
<comment type="function">
    <text evidence="6">Together with LptD, is involved in the assembly of lipopolysaccharide (LPS) at the surface of the outer membrane. Required for the proper assembly of LptD. Binds LPS and may serve as the LPS recognition site at the outer membrane.</text>
</comment>
<comment type="similarity">
    <text evidence="6">Belongs to the LptE lipoprotein family.</text>
</comment>
<gene>
    <name evidence="6" type="primary">lptE</name>
    <name evidence="7" type="ORF">HF682_13350</name>
</gene>
<dbReference type="PANTHER" id="PTHR38098">
    <property type="entry name" value="LPS-ASSEMBLY LIPOPROTEIN LPTE"/>
    <property type="match status" value="1"/>
</dbReference>
<dbReference type="GO" id="GO:0001530">
    <property type="term" value="F:lipopolysaccharide binding"/>
    <property type="evidence" value="ECO:0007669"/>
    <property type="project" value="TreeGrafter"/>
</dbReference>
<dbReference type="GO" id="GO:0015920">
    <property type="term" value="P:lipopolysaccharide transport"/>
    <property type="evidence" value="ECO:0007669"/>
    <property type="project" value="TreeGrafter"/>
</dbReference>
<dbReference type="GO" id="GO:0043165">
    <property type="term" value="P:Gram-negative-bacterium-type cell outer membrane assembly"/>
    <property type="evidence" value="ECO:0007669"/>
    <property type="project" value="UniProtKB-UniRule"/>
</dbReference>
<keyword evidence="8" id="KW-1185">Reference proteome</keyword>
<evidence type="ECO:0000256" key="6">
    <source>
        <dbReference type="HAMAP-Rule" id="MF_01186"/>
    </source>
</evidence>
<reference evidence="7 8" key="1">
    <citation type="submission" date="2020-04" db="EMBL/GenBank/DDBJ databases">
        <title>Draft genome of Leeia sp. IMCC25680.</title>
        <authorList>
            <person name="Song J."/>
            <person name="Cho J.-C."/>
        </authorList>
    </citation>
    <scope>NUCLEOTIDE SEQUENCE [LARGE SCALE GENOMIC DNA]</scope>
    <source>
        <strain evidence="7 8">IMCC25680</strain>
    </source>
</reference>
<keyword evidence="3 6" id="KW-0564">Palmitate</keyword>
<evidence type="ECO:0000256" key="5">
    <source>
        <dbReference type="ARBA" id="ARBA00023288"/>
    </source>
</evidence>
<evidence type="ECO:0000256" key="1">
    <source>
        <dbReference type="ARBA" id="ARBA00022729"/>
    </source>
</evidence>
<evidence type="ECO:0000313" key="7">
    <source>
        <dbReference type="EMBL" id="NLR76145.1"/>
    </source>
</evidence>
<dbReference type="Gene3D" id="3.30.160.150">
    <property type="entry name" value="Lipoprotein like domain"/>
    <property type="match status" value="1"/>
</dbReference>
<evidence type="ECO:0000313" key="8">
    <source>
        <dbReference type="Proteomes" id="UP000587991"/>
    </source>
</evidence>
<dbReference type="GO" id="GO:1990351">
    <property type="term" value="C:transporter complex"/>
    <property type="evidence" value="ECO:0007669"/>
    <property type="project" value="TreeGrafter"/>
</dbReference>
<organism evidence="7 8">
    <name type="scientific">Leeia aquatica</name>
    <dbReference type="NCBI Taxonomy" id="2725557"/>
    <lineage>
        <taxon>Bacteria</taxon>
        <taxon>Pseudomonadati</taxon>
        <taxon>Pseudomonadota</taxon>
        <taxon>Betaproteobacteria</taxon>
        <taxon>Neisseriales</taxon>
        <taxon>Leeiaceae</taxon>
        <taxon>Leeia</taxon>
    </lineage>
</organism>
<dbReference type="RefSeq" id="WP_168877817.1">
    <property type="nucleotide sequence ID" value="NZ_JABAIM010000003.1"/>
</dbReference>
<dbReference type="PROSITE" id="PS51257">
    <property type="entry name" value="PROKAR_LIPOPROTEIN"/>
    <property type="match status" value="1"/>
</dbReference>
<dbReference type="Proteomes" id="UP000587991">
    <property type="component" value="Unassembled WGS sequence"/>
</dbReference>
<dbReference type="EMBL" id="JABAIM010000003">
    <property type="protein sequence ID" value="NLR76145.1"/>
    <property type="molecule type" value="Genomic_DNA"/>
</dbReference>
<accession>A0A847SB68</accession>
<evidence type="ECO:0000256" key="2">
    <source>
        <dbReference type="ARBA" id="ARBA00023136"/>
    </source>
</evidence>
<keyword evidence="5 6" id="KW-0449">Lipoprotein</keyword>
<dbReference type="InterPro" id="IPR007485">
    <property type="entry name" value="LPS_assembly_LptE"/>
</dbReference>
<sequence length="171" mass="19116">MRTLLSRLCLLGLLGLLAGCGFHLRGAQPVELPFKQVFLAKSGVFQLDLDAQRTLSERGGVEVLAQSSSDAPVLDSLQESRNRNLRSVNIDGKVKEYELQYTFSFRLRSAAGETLLQNQISLVRRMSYSDDALLAKEQEENRLYLDMRQDALQQMLRRLAHAPVGSTPAAH</sequence>
<keyword evidence="1 6" id="KW-0732">Signal</keyword>
<dbReference type="Pfam" id="PF04390">
    <property type="entry name" value="LptE"/>
    <property type="match status" value="1"/>
</dbReference>
<comment type="subcellular location">
    <subcellularLocation>
        <location evidence="6">Cell outer membrane</location>
        <topology evidence="6">Lipid-anchor</topology>
    </subcellularLocation>
</comment>
<proteinExistence type="inferred from homology"/>
<keyword evidence="4 6" id="KW-0998">Cell outer membrane</keyword>